<sequence length="107" mass="11786">MTPTQIAETYFVSAQITADDVQKAKEEGFDVIICNRPDEEEPGQPNHDVIKAACDAVGIRFEFMPMQGPNFTPEYVEGVKALIASNKKTLGYCRTGNRSSILFNAAQ</sequence>
<feature type="domain" description="Beta-lactamase hydrolase-like protein phosphatase-like" evidence="1">
    <location>
        <begin position="6"/>
        <end position="107"/>
    </location>
</feature>
<dbReference type="RefSeq" id="WP_290281514.1">
    <property type="nucleotide sequence ID" value="NZ_JAUFQI010000001.1"/>
</dbReference>
<dbReference type="Gene3D" id="3.90.190.10">
    <property type="entry name" value="Protein tyrosine phosphatase superfamily"/>
    <property type="match status" value="1"/>
</dbReference>
<dbReference type="InterPro" id="IPR005939">
    <property type="entry name" value="BLH_phosphatase-like"/>
</dbReference>
<comment type="caution">
    <text evidence="2">The sequence shown here is derived from an EMBL/GenBank/DDBJ whole genome shotgun (WGS) entry which is preliminary data.</text>
</comment>
<dbReference type="InterPro" id="IPR029021">
    <property type="entry name" value="Prot-tyrosine_phosphatase-like"/>
</dbReference>
<keyword evidence="3" id="KW-1185">Reference proteome</keyword>
<keyword evidence="2" id="KW-0808">Transferase</keyword>
<accession>A0ABV7WS94</accession>
<reference evidence="3" key="1">
    <citation type="journal article" date="2019" name="Int. J. Syst. Evol. Microbiol.">
        <title>The Global Catalogue of Microorganisms (GCM) 10K type strain sequencing project: providing services to taxonomists for standard genome sequencing and annotation.</title>
        <authorList>
            <consortium name="The Broad Institute Genomics Platform"/>
            <consortium name="The Broad Institute Genome Sequencing Center for Infectious Disease"/>
            <person name="Wu L."/>
            <person name="Ma J."/>
        </authorList>
    </citation>
    <scope>NUCLEOTIDE SEQUENCE [LARGE SCALE GENOMIC DNA]</scope>
    <source>
        <strain evidence="3">CECT 8288</strain>
    </source>
</reference>
<dbReference type="NCBIfam" id="TIGR01244">
    <property type="entry name" value="TIGR01244 family sulfur transferase"/>
    <property type="match status" value="1"/>
</dbReference>
<dbReference type="GO" id="GO:0016740">
    <property type="term" value="F:transferase activity"/>
    <property type="evidence" value="ECO:0007669"/>
    <property type="project" value="UniProtKB-KW"/>
</dbReference>
<evidence type="ECO:0000259" key="1">
    <source>
        <dbReference type="Pfam" id="PF04273"/>
    </source>
</evidence>
<proteinExistence type="predicted"/>
<evidence type="ECO:0000313" key="3">
    <source>
        <dbReference type="Proteomes" id="UP001595710"/>
    </source>
</evidence>
<organism evidence="2 3">
    <name type="scientific">Reinekea marina</name>
    <dbReference type="NCBI Taxonomy" id="1310421"/>
    <lineage>
        <taxon>Bacteria</taxon>
        <taxon>Pseudomonadati</taxon>
        <taxon>Pseudomonadota</taxon>
        <taxon>Gammaproteobacteria</taxon>
        <taxon>Oceanospirillales</taxon>
        <taxon>Saccharospirillaceae</taxon>
        <taxon>Reinekea</taxon>
    </lineage>
</organism>
<evidence type="ECO:0000313" key="2">
    <source>
        <dbReference type="EMBL" id="MFC3702161.1"/>
    </source>
</evidence>
<name>A0ABV7WS94_9GAMM</name>
<dbReference type="EMBL" id="JBHRYN010000012">
    <property type="protein sequence ID" value="MFC3702161.1"/>
    <property type="molecule type" value="Genomic_DNA"/>
</dbReference>
<dbReference type="SUPFAM" id="SSF52799">
    <property type="entry name" value="(Phosphotyrosine protein) phosphatases II"/>
    <property type="match status" value="1"/>
</dbReference>
<protein>
    <submittedName>
        <fullName evidence="2">TIGR01244 family sulfur transferase</fullName>
    </submittedName>
</protein>
<gene>
    <name evidence="2" type="ORF">ACFOND_10945</name>
</gene>
<dbReference type="Pfam" id="PF04273">
    <property type="entry name" value="BLH_phosphatase"/>
    <property type="match status" value="1"/>
</dbReference>
<dbReference type="Proteomes" id="UP001595710">
    <property type="component" value="Unassembled WGS sequence"/>
</dbReference>